<proteinExistence type="predicted"/>
<protein>
    <submittedName>
        <fullName evidence="1">Uncharacterized protein</fullName>
    </submittedName>
</protein>
<reference evidence="1" key="1">
    <citation type="submission" date="2021-03" db="EMBL/GenBank/DDBJ databases">
        <title>Revisited historic fungal species revealed as producer of novel bioactive compounds through whole genome sequencing and comparative genomics.</title>
        <authorList>
            <person name="Vignolle G.A."/>
            <person name="Hochenegger N."/>
            <person name="Mach R.L."/>
            <person name="Mach-Aigner A.R."/>
            <person name="Javad Rahimi M."/>
            <person name="Salim K.A."/>
            <person name="Chan C.M."/>
            <person name="Lim L.B.L."/>
            <person name="Cai F."/>
            <person name="Druzhinina I.S."/>
            <person name="U'Ren J.M."/>
            <person name="Derntl C."/>
        </authorList>
    </citation>
    <scope>NUCLEOTIDE SEQUENCE</scope>
    <source>
        <strain evidence="1">TUCIM 5799</strain>
    </source>
</reference>
<keyword evidence="2" id="KW-1185">Reference proteome</keyword>
<name>A0A9P9WVW8_9PEZI</name>
<organism evidence="1 2">
    <name type="scientific">Neoarthrinium moseri</name>
    <dbReference type="NCBI Taxonomy" id="1658444"/>
    <lineage>
        <taxon>Eukaryota</taxon>
        <taxon>Fungi</taxon>
        <taxon>Dikarya</taxon>
        <taxon>Ascomycota</taxon>
        <taxon>Pezizomycotina</taxon>
        <taxon>Sordariomycetes</taxon>
        <taxon>Xylariomycetidae</taxon>
        <taxon>Amphisphaeriales</taxon>
        <taxon>Apiosporaceae</taxon>
        <taxon>Neoarthrinium</taxon>
    </lineage>
</organism>
<comment type="caution">
    <text evidence="1">The sequence shown here is derived from an EMBL/GenBank/DDBJ whole genome shotgun (WGS) entry which is preliminary data.</text>
</comment>
<evidence type="ECO:0000313" key="1">
    <source>
        <dbReference type="EMBL" id="KAI1880221.1"/>
    </source>
</evidence>
<dbReference type="Proteomes" id="UP000829685">
    <property type="component" value="Unassembled WGS sequence"/>
</dbReference>
<sequence length="193" mass="21918">MTGDSKDSLISALCGPEIWQWDSNGSCSISFKKDGTGLLRAGAELSIFIAAEFAWELKSSENTEDNPSFDIQITLTTRVHPYLRESRQHYTLLNEQALTSAAFQPKTYTIRLEEGRFDEPATPCVNSPPFLHRPPKFALRLSFDKSPFPPLEEWREEAKFAAEQCRFWEYKEFADKEVPRDGVLAALLHKVTG</sequence>
<gene>
    <name evidence="1" type="ORF">JX265_001842</name>
</gene>
<dbReference type="EMBL" id="JAFIMR010000003">
    <property type="protein sequence ID" value="KAI1880221.1"/>
    <property type="molecule type" value="Genomic_DNA"/>
</dbReference>
<dbReference type="AlphaFoldDB" id="A0A9P9WVW8"/>
<accession>A0A9P9WVW8</accession>
<evidence type="ECO:0000313" key="2">
    <source>
        <dbReference type="Proteomes" id="UP000829685"/>
    </source>
</evidence>